<name>A0AAD5CJU3_AMBAR</name>
<accession>A0AAD5CJU3</accession>
<evidence type="ECO:0000313" key="2">
    <source>
        <dbReference type="Proteomes" id="UP001206925"/>
    </source>
</evidence>
<dbReference type="EMBL" id="JAMZMK010007776">
    <property type="protein sequence ID" value="KAI7743177.1"/>
    <property type="molecule type" value="Genomic_DNA"/>
</dbReference>
<protein>
    <submittedName>
        <fullName evidence="1">Uncharacterized protein</fullName>
    </submittedName>
</protein>
<organism evidence="1 2">
    <name type="scientific">Ambrosia artemisiifolia</name>
    <name type="common">Common ragweed</name>
    <dbReference type="NCBI Taxonomy" id="4212"/>
    <lineage>
        <taxon>Eukaryota</taxon>
        <taxon>Viridiplantae</taxon>
        <taxon>Streptophyta</taxon>
        <taxon>Embryophyta</taxon>
        <taxon>Tracheophyta</taxon>
        <taxon>Spermatophyta</taxon>
        <taxon>Magnoliopsida</taxon>
        <taxon>eudicotyledons</taxon>
        <taxon>Gunneridae</taxon>
        <taxon>Pentapetalae</taxon>
        <taxon>asterids</taxon>
        <taxon>campanulids</taxon>
        <taxon>Asterales</taxon>
        <taxon>Asteraceae</taxon>
        <taxon>Asteroideae</taxon>
        <taxon>Heliantheae alliance</taxon>
        <taxon>Heliantheae</taxon>
        <taxon>Ambrosia</taxon>
    </lineage>
</organism>
<gene>
    <name evidence="1" type="ORF">M8C21_004527</name>
</gene>
<proteinExistence type="predicted"/>
<dbReference type="Proteomes" id="UP001206925">
    <property type="component" value="Unassembled WGS sequence"/>
</dbReference>
<evidence type="ECO:0000313" key="1">
    <source>
        <dbReference type="EMBL" id="KAI7743177.1"/>
    </source>
</evidence>
<sequence>MQFQFAGFLITKNSPFNQSSGLHDVIVYLGLCDYSGAELGFMATNSLALVNKIGWDTYHMRCRNKVMKQVLPKMFNRSMRMKLTVLSLMVNPFHSQGTIPVELQAVGPHGSI</sequence>
<keyword evidence="2" id="KW-1185">Reference proteome</keyword>
<comment type="caution">
    <text evidence="1">The sequence shown here is derived from an EMBL/GenBank/DDBJ whole genome shotgun (WGS) entry which is preliminary data.</text>
</comment>
<reference evidence="1" key="1">
    <citation type="submission" date="2022-06" db="EMBL/GenBank/DDBJ databases">
        <title>Uncovering the hologenomic basis of an extraordinary plant invasion.</title>
        <authorList>
            <person name="Bieker V.C."/>
            <person name="Martin M.D."/>
            <person name="Gilbert T."/>
            <person name="Hodgins K."/>
            <person name="Battlay P."/>
            <person name="Petersen B."/>
            <person name="Wilson J."/>
        </authorList>
    </citation>
    <scope>NUCLEOTIDE SEQUENCE</scope>
    <source>
        <strain evidence="1">AA19_3_7</strain>
        <tissue evidence="1">Leaf</tissue>
    </source>
</reference>
<dbReference type="AlphaFoldDB" id="A0AAD5CJU3"/>